<evidence type="ECO:0000313" key="2">
    <source>
        <dbReference type="Proteomes" id="UP000053199"/>
    </source>
</evidence>
<comment type="caution">
    <text evidence="1">The sequence shown here is derived from an EMBL/GenBank/DDBJ whole genome shotgun (WGS) entry which is preliminary data.</text>
</comment>
<evidence type="ECO:0000313" key="1">
    <source>
        <dbReference type="EMBL" id="KSU77858.1"/>
    </source>
</evidence>
<dbReference type="AlphaFoldDB" id="A0A0V8ISW8"/>
<protein>
    <submittedName>
        <fullName evidence="1">Uncharacterized protein</fullName>
    </submittedName>
</protein>
<dbReference type="RefSeq" id="WP_058267448.1">
    <property type="nucleotide sequence ID" value="NZ_FMAZ01000002.1"/>
</dbReference>
<accession>A0A0V8ISW8</accession>
<dbReference type="OrthoDB" id="4939823at2"/>
<sequence>METQDALLKQASIKAQDSTLVATFDIDGSIPGSGAYVVGLMGATQDFSSQRRLCIEFMNGEAIAFYSFNREQGVEEDYDLSGVSHSGNSITVQFPVDAINGLGAGHTMSAFSEADGREFQHGVPVEENL</sequence>
<keyword evidence="2" id="KW-1185">Reference proteome</keyword>
<gene>
    <name evidence="1" type="ORF">AS031_07270</name>
</gene>
<proteinExistence type="predicted"/>
<dbReference type="EMBL" id="LNQM01000002">
    <property type="protein sequence ID" value="KSU77858.1"/>
    <property type="molecule type" value="Genomic_DNA"/>
</dbReference>
<name>A0A0V8ISW8_9MICC</name>
<organism evidence="1 2">
    <name type="scientific">Pseudarthrobacter enclensis</name>
    <dbReference type="NCBI Taxonomy" id="993070"/>
    <lineage>
        <taxon>Bacteria</taxon>
        <taxon>Bacillati</taxon>
        <taxon>Actinomycetota</taxon>
        <taxon>Actinomycetes</taxon>
        <taxon>Micrococcales</taxon>
        <taxon>Micrococcaceae</taxon>
        <taxon>Pseudarthrobacter</taxon>
    </lineage>
</organism>
<reference evidence="1 2" key="1">
    <citation type="journal article" date="2014" name="Arch. Microbiol.">
        <title>Arthrobacter enclensis sp. nov., isolated from sediment sample.</title>
        <authorList>
            <person name="Dastager S.G."/>
            <person name="Liu Q."/>
            <person name="Tang S.K."/>
            <person name="Krishnamurthi S."/>
            <person name="Lee J.C."/>
            <person name="Li W.J."/>
        </authorList>
    </citation>
    <scope>NUCLEOTIDE SEQUENCE [LARGE SCALE GENOMIC DNA]</scope>
    <source>
        <strain evidence="1 2">NIO-1008</strain>
    </source>
</reference>
<dbReference type="Proteomes" id="UP000053199">
    <property type="component" value="Unassembled WGS sequence"/>
</dbReference>